<name>M1HLG8_9PHYC</name>
<dbReference type="GeneID" id="41900441"/>
<reference evidence="1 2" key="1">
    <citation type="submission" date="2012-10" db="EMBL/GenBank/DDBJ databases">
        <title>Towards defining the chloroviruses: a genomic journey through a genus of large DNA viruses.</title>
        <authorList>
            <person name="Jeanniard A."/>
            <person name="Dunigan D.D."/>
            <person name="Gurnon J.R."/>
            <person name="Agarkova I."/>
            <person name="Kang M."/>
            <person name="Vitek J."/>
            <person name="Duncan G."/>
            <person name="McClung O.W."/>
            <person name="Larsen M."/>
            <person name="Claverie J.-M."/>
            <person name="Van Etten J.L."/>
            <person name="Blanc G."/>
        </authorList>
    </citation>
    <scope>NUCLEOTIDE SEQUENCE [LARGE SCALE GENOMIC DNA]</scope>
</reference>
<accession>M1HLG8</accession>
<proteinExistence type="predicted"/>
<evidence type="ECO:0000313" key="1">
    <source>
        <dbReference type="EMBL" id="AGE50531.1"/>
    </source>
</evidence>
<keyword evidence="2" id="KW-1185">Reference proteome</keyword>
<sequence length="380" mass="42847">MSLSMDIQYTAKKCSMVYTPVQRGEVCWFAALMMTIFFSQCMRAVSFQHAKKVASQGSWKAPIAEAMMLIMKNYELNSLNKSMVGKLEPRAFLKALRRYDPVYFDSATNEHIESDGASYGPYQHKLLAFLDIPHLSVTVPRGKTEAIYSAYNFDLPLDERKWEKAVETLDPKGAFVDTDNPEVIIIHREAGESYLQKAWKTYRPKMGTIRGLNLTRHPNSITYNSKKYVLDSCILPSHIAGCSMGHVLAGVTCNSGRYVYNGWAARSGDKAMQTPVTREMPCALMPSDWAKDKALCVNSKSCTMNEVSNKDKGKDFCFEAFKRSSVVYVREDMASRAGYKNENVLKKAPLVVIKNTKKAMPVDNKSAKLELLKQRIKGMK</sequence>
<dbReference type="RefSeq" id="YP_009701867.1">
    <property type="nucleotide sequence ID" value="NC_044937.1"/>
</dbReference>
<evidence type="ECO:0000313" key="2">
    <source>
        <dbReference type="Proteomes" id="UP000243236"/>
    </source>
</evidence>
<protein>
    <submittedName>
        <fullName evidence="1">Uncharacterized protein</fullName>
    </submittedName>
</protein>
<organism evidence="1 2">
    <name type="scientific">Paramecium bursaria Chlorella virus CVA-1</name>
    <dbReference type="NCBI Taxonomy" id="42683"/>
    <lineage>
        <taxon>Viruses</taxon>
        <taxon>Varidnaviria</taxon>
        <taxon>Bamfordvirae</taxon>
        <taxon>Nucleocytoviricota</taxon>
        <taxon>Megaviricetes</taxon>
        <taxon>Algavirales</taxon>
        <taxon>Phycodnaviridae</taxon>
        <taxon>Chlorovirus</taxon>
        <taxon>Chlorovirus conductrix</taxon>
        <taxon>Paramecium bursaria Chlorella virus A1</taxon>
    </lineage>
</organism>
<dbReference type="Proteomes" id="UP000243236">
    <property type="component" value="Segment"/>
</dbReference>
<gene>
    <name evidence="1" type="primary">CVA-1_521R</name>
    <name evidence="1" type="ORF">PBCVCVA1_521R</name>
</gene>
<dbReference type="EMBL" id="JX997159">
    <property type="protein sequence ID" value="AGE50531.1"/>
    <property type="molecule type" value="Genomic_DNA"/>
</dbReference>
<dbReference type="KEGG" id="vg:41900441"/>